<sequence>MIDLKILDATIYGFGKWVDYKIDFSDATCIYGENESGKSTIQKFILFMLFGLTPKQRTFYRPKTSGKMGGKMTVLHSEIGEFRIERLDEVNNGAAACFTKDGKTYDEAWLKEQLNGMTAKTYESIFSFSALDLTEIRNMKDEDLGEVLLGIGMTGSNNIYAVEKQLDAKIGELFKPTGKKPLMNQKIESLNRISDSLQSFREVEASYREKKETVAQLEQELTQLQIEMKEEKKVAFTIEKQLHALPVIHEYHKLKKQLEDYPETIKFPENGVSRLEKWKESLLPLKSEWNIVAGHEKKYKQKIATIEQDLHAKEIGQEAKGLLDEKKRIQSQCGELKKLQTAVSHDELQLNEAMDRLHLGIQVKELASLELPFYLEKAWTQLKNENEQLKLESEQLDNEQKQLEQEKHYMNNQIKQLKESILSDSHVHELRDRLDTFKSTQLMDKLKRDAKKREEAQNKENQLASNVLIGSIIVAILLGIGAILTDYSWLYTIMLLTLVLGIGQWLMTKRTNKEFDHVLEDYHEQSGQQVTEAERREAAELLEMQEKYKSEQAALQEQLKLAHIQYIKWNEKQNLLAEREQRLEEQICRHYESHPFLKQMEMAYWPELYHHLKHVLKLIKDWQKHMDEVATLEKQLAIDQQNLERFIEKLGVTNSGEDLEEKLQTIEQIHNVQLEKRKELNYYKQLLADLKEKQRELQESMQTYETEIERLFNLAAVDTEELFYEKARQSEEKATLEKELAKTTTQHKNLLSTEGLQQFGKTMVTETELELNRQHTEESMQSLESKLEKVRENLADTKAELVAMESTESYSTSLHQFEMETEHFNQLGKEWAVLKTAKEILTETKRNYRANYLSKVIEVTTLYFKEITDGKYVQVYAPTDSSVFQVESIDNIRYTVNELSQGTIDQLYVALRLAISEIMSEKHGLPFVIDDAFVHFDSIRIKKMIAILQQVAEKQQVILFTCRQEIASAVTEMKQIDITEKVQNI</sequence>
<dbReference type="EMBL" id="QWEH01000002">
    <property type="protein sequence ID" value="RHW34373.1"/>
    <property type="molecule type" value="Genomic_DNA"/>
</dbReference>
<organism evidence="4 5">
    <name type="scientific">Oceanobacillus profundus</name>
    <dbReference type="NCBI Taxonomy" id="372463"/>
    <lineage>
        <taxon>Bacteria</taxon>
        <taxon>Bacillati</taxon>
        <taxon>Bacillota</taxon>
        <taxon>Bacilli</taxon>
        <taxon>Bacillales</taxon>
        <taxon>Bacillaceae</taxon>
        <taxon>Oceanobacillus</taxon>
    </lineage>
</organism>
<evidence type="ECO:0000313" key="4">
    <source>
        <dbReference type="EMBL" id="RHW34373.1"/>
    </source>
</evidence>
<gene>
    <name evidence="4" type="ORF">D1B32_04190</name>
</gene>
<protein>
    <recommendedName>
        <fullName evidence="3">YhaN AAA domain-containing protein</fullName>
    </recommendedName>
</protein>
<keyword evidence="2" id="KW-0812">Transmembrane</keyword>
<feature type="coiled-coil region" evidence="1">
    <location>
        <begin position="680"/>
        <end position="807"/>
    </location>
</feature>
<keyword evidence="2" id="KW-0472">Membrane</keyword>
<evidence type="ECO:0000256" key="2">
    <source>
        <dbReference type="SAM" id="Phobius"/>
    </source>
</evidence>
<keyword evidence="2" id="KW-1133">Transmembrane helix</keyword>
<feature type="transmembrane region" description="Helical" evidence="2">
    <location>
        <begin position="489"/>
        <end position="507"/>
    </location>
</feature>
<evidence type="ECO:0000256" key="1">
    <source>
        <dbReference type="SAM" id="Coils"/>
    </source>
</evidence>
<dbReference type="InterPro" id="IPR038734">
    <property type="entry name" value="YhaN_AAA"/>
</dbReference>
<comment type="caution">
    <text evidence="4">The sequence shown here is derived from an EMBL/GenBank/DDBJ whole genome shotgun (WGS) entry which is preliminary data.</text>
</comment>
<dbReference type="AlphaFoldDB" id="A0A417YM38"/>
<dbReference type="Gene3D" id="3.40.50.300">
    <property type="entry name" value="P-loop containing nucleotide triphosphate hydrolases"/>
    <property type="match status" value="2"/>
</dbReference>
<evidence type="ECO:0000313" key="5">
    <source>
        <dbReference type="Proteomes" id="UP000285456"/>
    </source>
</evidence>
<dbReference type="Proteomes" id="UP000285456">
    <property type="component" value="Unassembled WGS sequence"/>
</dbReference>
<dbReference type="PANTHER" id="PTHR41259:SF1">
    <property type="entry name" value="DOUBLE-STRAND BREAK REPAIR RAD50 ATPASE, PUTATIVE-RELATED"/>
    <property type="match status" value="1"/>
</dbReference>
<feature type="coiled-coil region" evidence="1">
    <location>
        <begin position="200"/>
        <end position="234"/>
    </location>
</feature>
<dbReference type="SUPFAM" id="SSF52540">
    <property type="entry name" value="P-loop containing nucleoside triphosphate hydrolases"/>
    <property type="match status" value="1"/>
</dbReference>
<proteinExistence type="predicted"/>
<dbReference type="InterPro" id="IPR027417">
    <property type="entry name" value="P-loop_NTPase"/>
</dbReference>
<evidence type="ECO:0000259" key="3">
    <source>
        <dbReference type="Pfam" id="PF13514"/>
    </source>
</evidence>
<keyword evidence="5" id="KW-1185">Reference proteome</keyword>
<feature type="coiled-coil region" evidence="1">
    <location>
        <begin position="312"/>
        <end position="466"/>
    </location>
</feature>
<feature type="domain" description="YhaN AAA" evidence="3">
    <location>
        <begin position="10"/>
        <end position="198"/>
    </location>
</feature>
<name>A0A417YM38_9BACI</name>
<accession>A0A417YM38</accession>
<reference evidence="4 5" key="1">
    <citation type="journal article" date="2007" name="Int. J. Syst. Evol. Microbiol.">
        <title>Oceanobacillus profundus sp. nov., isolated from a deep-sea sediment core.</title>
        <authorList>
            <person name="Kim Y.G."/>
            <person name="Choi D.H."/>
            <person name="Hyun S."/>
            <person name="Cho B.C."/>
        </authorList>
    </citation>
    <scope>NUCLEOTIDE SEQUENCE [LARGE SCALE GENOMIC DNA]</scope>
    <source>
        <strain evidence="4 5">DSM 18246</strain>
    </source>
</reference>
<dbReference type="PANTHER" id="PTHR41259">
    <property type="entry name" value="DOUBLE-STRAND BREAK REPAIR RAD50 ATPASE, PUTATIVE-RELATED"/>
    <property type="match status" value="1"/>
</dbReference>
<dbReference type="Pfam" id="PF13514">
    <property type="entry name" value="AAA_27"/>
    <property type="match status" value="1"/>
</dbReference>
<keyword evidence="1" id="KW-0175">Coiled coil</keyword>
<feature type="transmembrane region" description="Helical" evidence="2">
    <location>
        <begin position="463"/>
        <end position="483"/>
    </location>
</feature>
<dbReference type="OrthoDB" id="9764467at2"/>